<feature type="compositionally biased region" description="Basic and acidic residues" evidence="1">
    <location>
        <begin position="1"/>
        <end position="21"/>
    </location>
</feature>
<dbReference type="AlphaFoldDB" id="A0A392VQA1"/>
<reference evidence="2 3" key="1">
    <citation type="journal article" date="2018" name="Front. Plant Sci.">
        <title>Red Clover (Trifolium pratense) and Zigzag Clover (T. medium) - A Picture of Genomic Similarities and Differences.</title>
        <authorList>
            <person name="Dluhosova J."/>
            <person name="Istvanek J."/>
            <person name="Nedelnik J."/>
            <person name="Repkova J."/>
        </authorList>
    </citation>
    <scope>NUCLEOTIDE SEQUENCE [LARGE SCALE GENOMIC DNA]</scope>
    <source>
        <strain evidence="3">cv. 10/8</strain>
        <tissue evidence="2">Leaf</tissue>
    </source>
</reference>
<accession>A0A392VQA1</accession>
<evidence type="ECO:0000313" key="2">
    <source>
        <dbReference type="EMBL" id="MCI90574.1"/>
    </source>
</evidence>
<organism evidence="2 3">
    <name type="scientific">Trifolium medium</name>
    <dbReference type="NCBI Taxonomy" id="97028"/>
    <lineage>
        <taxon>Eukaryota</taxon>
        <taxon>Viridiplantae</taxon>
        <taxon>Streptophyta</taxon>
        <taxon>Embryophyta</taxon>
        <taxon>Tracheophyta</taxon>
        <taxon>Spermatophyta</taxon>
        <taxon>Magnoliopsida</taxon>
        <taxon>eudicotyledons</taxon>
        <taxon>Gunneridae</taxon>
        <taxon>Pentapetalae</taxon>
        <taxon>rosids</taxon>
        <taxon>fabids</taxon>
        <taxon>Fabales</taxon>
        <taxon>Fabaceae</taxon>
        <taxon>Papilionoideae</taxon>
        <taxon>50 kb inversion clade</taxon>
        <taxon>NPAAA clade</taxon>
        <taxon>Hologalegina</taxon>
        <taxon>IRL clade</taxon>
        <taxon>Trifolieae</taxon>
        <taxon>Trifolium</taxon>
    </lineage>
</organism>
<sequence>VEQEERQTQHVPEPLEVKEPLQEEQEEDVEMYKAQLEPEEKVSQHRRKPFCNPFEGQPEPDIFP</sequence>
<name>A0A392VQA1_9FABA</name>
<dbReference type="Proteomes" id="UP000265520">
    <property type="component" value="Unassembled WGS sequence"/>
</dbReference>
<protein>
    <submittedName>
        <fullName evidence="2">Uncharacterized protein</fullName>
    </submittedName>
</protein>
<dbReference type="EMBL" id="LXQA011248379">
    <property type="protein sequence ID" value="MCI90574.1"/>
    <property type="molecule type" value="Genomic_DNA"/>
</dbReference>
<keyword evidence="3" id="KW-1185">Reference proteome</keyword>
<comment type="caution">
    <text evidence="2">The sequence shown here is derived from an EMBL/GenBank/DDBJ whole genome shotgun (WGS) entry which is preliminary data.</text>
</comment>
<evidence type="ECO:0000256" key="1">
    <source>
        <dbReference type="SAM" id="MobiDB-lite"/>
    </source>
</evidence>
<evidence type="ECO:0000313" key="3">
    <source>
        <dbReference type="Proteomes" id="UP000265520"/>
    </source>
</evidence>
<feature type="region of interest" description="Disordered" evidence="1">
    <location>
        <begin position="1"/>
        <end position="64"/>
    </location>
</feature>
<proteinExistence type="predicted"/>
<feature type="non-terminal residue" evidence="2">
    <location>
        <position position="1"/>
    </location>
</feature>